<protein>
    <submittedName>
        <fullName evidence="2">Uncharacterized protein</fullName>
    </submittedName>
</protein>
<dbReference type="AlphaFoldDB" id="A0A5J5HNS5"/>
<gene>
    <name evidence="2" type="ORF">F4U95_23985</name>
    <name evidence="1" type="ORF">F4U96_24060</name>
</gene>
<evidence type="ECO:0000313" key="2">
    <source>
        <dbReference type="EMBL" id="KAA9023025.1"/>
    </source>
</evidence>
<reference evidence="3 4" key="1">
    <citation type="submission" date="2019-09" db="EMBL/GenBank/DDBJ databases">
        <authorList>
            <person name="Feng G."/>
        </authorList>
    </citation>
    <scope>NUCLEOTIDE SEQUENCE [LARGE SCALE GENOMIC DNA]</scope>
    <source>
        <strain evidence="2 3">KACC 19283</strain>
        <strain evidence="1 4">KACC 19284</strain>
    </source>
</reference>
<evidence type="ECO:0000313" key="3">
    <source>
        <dbReference type="Proteomes" id="UP000325933"/>
    </source>
</evidence>
<dbReference type="Proteomes" id="UP000326364">
    <property type="component" value="Unassembled WGS sequence"/>
</dbReference>
<comment type="caution">
    <text evidence="2">The sequence shown here is derived from an EMBL/GenBank/DDBJ whole genome shotgun (WGS) entry which is preliminary data.</text>
</comment>
<evidence type="ECO:0000313" key="4">
    <source>
        <dbReference type="Proteomes" id="UP000326364"/>
    </source>
</evidence>
<proteinExistence type="predicted"/>
<sequence>MADNAIDKLIEETRNAYAEVNRISAEISALDIQRQIARDGFAMAKKRCDMLDLTMTKHIHENMPVVQAKMIAHEEIEQIQAADRSASASRSHSASIQSASSAQSASLSSAQLALASTAGSAQAASAAANSQLANIAKCYAGRNNWSLNLSI</sequence>
<dbReference type="EMBL" id="VYQA01000044">
    <property type="protein sequence ID" value="KAA9023025.1"/>
    <property type="molecule type" value="Genomic_DNA"/>
</dbReference>
<name>A0A5J5HNS5_9SPHN</name>
<dbReference type="Proteomes" id="UP000325933">
    <property type="component" value="Unassembled WGS sequence"/>
</dbReference>
<keyword evidence="4" id="KW-1185">Reference proteome</keyword>
<dbReference type="RefSeq" id="WP_150426959.1">
    <property type="nucleotide sequence ID" value="NZ_VYQA01000044.1"/>
</dbReference>
<organism evidence="2 3">
    <name type="scientific">Sphingobium limneticum</name>
    <dbReference type="NCBI Taxonomy" id="1007511"/>
    <lineage>
        <taxon>Bacteria</taxon>
        <taxon>Pseudomonadati</taxon>
        <taxon>Pseudomonadota</taxon>
        <taxon>Alphaproteobacteria</taxon>
        <taxon>Sphingomonadales</taxon>
        <taxon>Sphingomonadaceae</taxon>
        <taxon>Sphingobium</taxon>
    </lineage>
</organism>
<evidence type="ECO:0000313" key="1">
    <source>
        <dbReference type="EMBL" id="KAA9010938.1"/>
    </source>
</evidence>
<accession>A0A5J5HNS5</accession>
<dbReference type="EMBL" id="VYQB01000045">
    <property type="protein sequence ID" value="KAA9010938.1"/>
    <property type="molecule type" value="Genomic_DNA"/>
</dbReference>